<evidence type="ECO:0000313" key="5">
    <source>
        <dbReference type="Proteomes" id="UP000789508"/>
    </source>
</evidence>
<feature type="domain" description="C3H1-type" evidence="2">
    <location>
        <begin position="244"/>
        <end position="270"/>
    </location>
</feature>
<dbReference type="GO" id="GO:0005634">
    <property type="term" value="C:nucleus"/>
    <property type="evidence" value="ECO:0007669"/>
    <property type="project" value="TreeGrafter"/>
</dbReference>
<dbReference type="InterPro" id="IPR052772">
    <property type="entry name" value="Endo/PolyKinase_Domain-Protein"/>
</dbReference>
<dbReference type="OrthoDB" id="3247158at2759"/>
<dbReference type="PANTHER" id="PTHR46535:SF1">
    <property type="entry name" value="NEDD4-BINDING PROTEIN 2"/>
    <property type="match status" value="1"/>
</dbReference>
<proteinExistence type="predicted"/>
<evidence type="ECO:0000256" key="1">
    <source>
        <dbReference type="PROSITE-ProRule" id="PRU00723"/>
    </source>
</evidence>
<dbReference type="AlphaFoldDB" id="A0A9N8VXI7"/>
<dbReference type="EMBL" id="CAJVPS010000220">
    <property type="protein sequence ID" value="CAG8466362.1"/>
    <property type="molecule type" value="Genomic_DNA"/>
</dbReference>
<dbReference type="InterPro" id="IPR000571">
    <property type="entry name" value="Znf_CCCH"/>
</dbReference>
<dbReference type="Proteomes" id="UP000789508">
    <property type="component" value="Unassembled WGS sequence"/>
</dbReference>
<dbReference type="Gene3D" id="3.30.1370.210">
    <property type="match status" value="1"/>
</dbReference>
<dbReference type="SMART" id="SM01162">
    <property type="entry name" value="DUF1771"/>
    <property type="match status" value="1"/>
</dbReference>
<keyword evidence="1" id="KW-0863">Zinc-finger</keyword>
<dbReference type="Gene3D" id="3.30.1370.110">
    <property type="match status" value="1"/>
</dbReference>
<gene>
    <name evidence="4" type="ORF">ALEPTO_LOCUS1797</name>
</gene>
<evidence type="ECO:0000259" key="2">
    <source>
        <dbReference type="PROSITE" id="PS50103"/>
    </source>
</evidence>
<evidence type="ECO:0000259" key="3">
    <source>
        <dbReference type="PROSITE" id="PS50828"/>
    </source>
</evidence>
<sequence>MGGWLTTYFKNILKLHDEVLVEYYTGILEDPDLSNEEKLAVLRESLSESGSPVLTSQDKIEEALNEILCNYQNPSQQEEGNIGGFENENLDSNYTNSSNLASVEFISLLNPKAKEFKPSFLVANDNPVSDGFTREEENNDNDIPNTFVENYENSMSGDNEDYELSGSLYDDEDEEESDLYLNMSPTELLHQIFTDVEPDHLIKIFEQSSFDLECTLNELLNIGNTTVSAVVTKSSSSSTTLTKEKGKQMCRFFLEGTCFRKDCMFSHDLQNVICKFCDEMNKCQEGLTMHNFRMRGSCLAGDNCIFIHEIDLNRVRNALDASYNNYIDGQVNHTIPDALDKSAFPDLLSSSTVQITKKTASSFSSPSQFANVVKRRRLSEQFPWIDSNIINSHLAAHENKIDATAAILEKKYPRPTNFVLTKAIPARLPSLSKRRRAALVIKPPEHIPWLVTGSALSAEYKKYRSQALACGRKRNAASLYERAASSYKSNRGDLAKKYSLQAQEYNLRMRELNREAARKIFDSRNNAYCKEPFIDLHGLHVDEAIEFLDASIYTIIESFEALELENYKGSIYIVTGTGHHSQNRKAKLGPAIKDTAV</sequence>
<comment type="caution">
    <text evidence="4">The sequence shown here is derived from an EMBL/GenBank/DDBJ whole genome shotgun (WGS) entry which is preliminary data.</text>
</comment>
<feature type="zinc finger region" description="C3H1-type" evidence="1">
    <location>
        <begin position="244"/>
        <end position="270"/>
    </location>
</feature>
<dbReference type="SUPFAM" id="SSF160443">
    <property type="entry name" value="SMR domain-like"/>
    <property type="match status" value="1"/>
</dbReference>
<dbReference type="PROSITE" id="PS50103">
    <property type="entry name" value="ZF_C3H1"/>
    <property type="match status" value="1"/>
</dbReference>
<keyword evidence="1" id="KW-0479">Metal-binding</keyword>
<organism evidence="4 5">
    <name type="scientific">Ambispora leptoticha</name>
    <dbReference type="NCBI Taxonomy" id="144679"/>
    <lineage>
        <taxon>Eukaryota</taxon>
        <taxon>Fungi</taxon>
        <taxon>Fungi incertae sedis</taxon>
        <taxon>Mucoromycota</taxon>
        <taxon>Glomeromycotina</taxon>
        <taxon>Glomeromycetes</taxon>
        <taxon>Archaeosporales</taxon>
        <taxon>Ambisporaceae</taxon>
        <taxon>Ambispora</taxon>
    </lineage>
</organism>
<reference evidence="4" key="1">
    <citation type="submission" date="2021-06" db="EMBL/GenBank/DDBJ databases">
        <authorList>
            <person name="Kallberg Y."/>
            <person name="Tangrot J."/>
            <person name="Rosling A."/>
        </authorList>
    </citation>
    <scope>NUCLEOTIDE SEQUENCE</scope>
    <source>
        <strain evidence="4">FL130A</strain>
    </source>
</reference>
<dbReference type="PANTHER" id="PTHR46535">
    <property type="entry name" value="NEDD4-BINDING PROTEIN 2"/>
    <property type="match status" value="1"/>
</dbReference>
<name>A0A9N8VXI7_9GLOM</name>
<dbReference type="PROSITE" id="PS50828">
    <property type="entry name" value="SMR"/>
    <property type="match status" value="1"/>
</dbReference>
<evidence type="ECO:0000313" key="4">
    <source>
        <dbReference type="EMBL" id="CAG8466362.1"/>
    </source>
</evidence>
<dbReference type="InterPro" id="IPR036063">
    <property type="entry name" value="Smr_dom_sf"/>
</dbReference>
<feature type="domain" description="Smr" evidence="3">
    <location>
        <begin position="534"/>
        <end position="597"/>
    </location>
</feature>
<dbReference type="SMART" id="SM00356">
    <property type="entry name" value="ZnF_C3H1"/>
    <property type="match status" value="2"/>
</dbReference>
<protein>
    <submittedName>
        <fullName evidence="4">6457_t:CDS:1</fullName>
    </submittedName>
</protein>
<dbReference type="InterPro" id="IPR013899">
    <property type="entry name" value="DUF1771"/>
</dbReference>
<dbReference type="GO" id="GO:0008270">
    <property type="term" value="F:zinc ion binding"/>
    <property type="evidence" value="ECO:0007669"/>
    <property type="project" value="UniProtKB-KW"/>
</dbReference>
<keyword evidence="1" id="KW-0862">Zinc</keyword>
<keyword evidence="5" id="KW-1185">Reference proteome</keyword>
<dbReference type="Pfam" id="PF08590">
    <property type="entry name" value="DUF1771"/>
    <property type="match status" value="1"/>
</dbReference>
<dbReference type="InterPro" id="IPR002625">
    <property type="entry name" value="Smr_dom"/>
</dbReference>
<dbReference type="GO" id="GO:0004519">
    <property type="term" value="F:endonuclease activity"/>
    <property type="evidence" value="ECO:0007669"/>
    <property type="project" value="TreeGrafter"/>
</dbReference>
<accession>A0A9N8VXI7</accession>